<evidence type="ECO:0000256" key="5">
    <source>
        <dbReference type="SAM" id="SignalP"/>
    </source>
</evidence>
<comment type="similarity">
    <text evidence="4">Belongs to the MsrA Met sulfoxide reductase family.</text>
</comment>
<evidence type="ECO:0000313" key="8">
    <source>
        <dbReference type="Proteomes" id="UP001589858"/>
    </source>
</evidence>
<evidence type="ECO:0000256" key="2">
    <source>
        <dbReference type="ARBA" id="ARBA00047806"/>
    </source>
</evidence>
<dbReference type="Gene3D" id="3.30.1060.10">
    <property type="entry name" value="Peptide methionine sulphoxide reductase MsrA"/>
    <property type="match status" value="1"/>
</dbReference>
<dbReference type="InterPro" id="IPR002569">
    <property type="entry name" value="Met_Sox_Rdtase_MsrA_dom"/>
</dbReference>
<sequence length="223" mass="23878">MRSVSYLGFGGVVAVAMIAASSAVGASAETFVNAPQPRVTTPAAGKTETAIFAGGCFWGVEGVFDHVKGVVSATSGYAGGTTGSPSYEQVSTGTTGHAEAVRVVFDPAKVSYAELLRIYFSVVADPTMLNAQGPDHGTQYRTALFPQSAGQERVARAYLQQLTAAHTFARPIVTRIEHTSRFYPAEGYHQNFMAKNPTYPYIVINDAPKVDALRRMMPNLYRS</sequence>
<dbReference type="Proteomes" id="UP001589858">
    <property type="component" value="Unassembled WGS sequence"/>
</dbReference>
<comment type="catalytic activity">
    <reaction evidence="3 4">
        <text>[thioredoxin]-disulfide + L-methionine + H2O = L-methionine (S)-S-oxide + [thioredoxin]-dithiol</text>
        <dbReference type="Rhea" id="RHEA:19993"/>
        <dbReference type="Rhea" id="RHEA-COMP:10698"/>
        <dbReference type="Rhea" id="RHEA-COMP:10700"/>
        <dbReference type="ChEBI" id="CHEBI:15377"/>
        <dbReference type="ChEBI" id="CHEBI:29950"/>
        <dbReference type="ChEBI" id="CHEBI:50058"/>
        <dbReference type="ChEBI" id="CHEBI:57844"/>
        <dbReference type="ChEBI" id="CHEBI:58772"/>
        <dbReference type="EC" id="1.8.4.11"/>
    </reaction>
</comment>
<evidence type="ECO:0000256" key="1">
    <source>
        <dbReference type="ARBA" id="ARBA00023002"/>
    </source>
</evidence>
<dbReference type="EMBL" id="JBHLTM010000012">
    <property type="protein sequence ID" value="MFC0683481.1"/>
    <property type="molecule type" value="Genomic_DNA"/>
</dbReference>
<feature type="signal peptide" evidence="5">
    <location>
        <begin position="1"/>
        <end position="28"/>
    </location>
</feature>
<dbReference type="Pfam" id="PF01625">
    <property type="entry name" value="PMSR"/>
    <property type="match status" value="1"/>
</dbReference>
<dbReference type="RefSeq" id="WP_125990236.1">
    <property type="nucleotide sequence ID" value="NZ_JAPCWC010000035.1"/>
</dbReference>
<organism evidence="7 8">
    <name type="scientific">Novosphingobium clariflavum</name>
    <dbReference type="NCBI Taxonomy" id="2029884"/>
    <lineage>
        <taxon>Bacteria</taxon>
        <taxon>Pseudomonadati</taxon>
        <taxon>Pseudomonadota</taxon>
        <taxon>Alphaproteobacteria</taxon>
        <taxon>Sphingomonadales</taxon>
        <taxon>Sphingomonadaceae</taxon>
        <taxon>Novosphingobium</taxon>
    </lineage>
</organism>
<feature type="domain" description="Peptide methionine sulphoxide reductase MsrA" evidence="6">
    <location>
        <begin position="49"/>
        <end position="199"/>
    </location>
</feature>
<dbReference type="PANTHER" id="PTHR43774:SF1">
    <property type="entry name" value="PEPTIDE METHIONINE SULFOXIDE REDUCTASE MSRA 2"/>
    <property type="match status" value="1"/>
</dbReference>
<gene>
    <name evidence="4 7" type="primary">msrA</name>
    <name evidence="7" type="ORF">ACFFF8_02605</name>
</gene>
<name>A0ABV6S2M9_9SPHN</name>
<evidence type="ECO:0000259" key="6">
    <source>
        <dbReference type="Pfam" id="PF01625"/>
    </source>
</evidence>
<keyword evidence="1 4" id="KW-0560">Oxidoreductase</keyword>
<dbReference type="InterPro" id="IPR036509">
    <property type="entry name" value="Met_Sox_Rdtase_MsrA_sf"/>
</dbReference>
<protein>
    <recommendedName>
        <fullName evidence="4">Peptide methionine sulfoxide reductase MsrA</fullName>
        <shortName evidence="4">Protein-methionine-S-oxide reductase</shortName>
        <ecNumber evidence="4">1.8.4.11</ecNumber>
    </recommendedName>
    <alternativeName>
        <fullName evidence="4">Peptide-methionine (S)-S-oxide reductase</fullName>
        <shortName evidence="4">Peptide Met(O) reductase</shortName>
    </alternativeName>
</protein>
<keyword evidence="5" id="KW-0732">Signal</keyword>
<comment type="catalytic activity">
    <reaction evidence="2 4">
        <text>L-methionyl-[protein] + [thioredoxin]-disulfide + H2O = L-methionyl-(S)-S-oxide-[protein] + [thioredoxin]-dithiol</text>
        <dbReference type="Rhea" id="RHEA:14217"/>
        <dbReference type="Rhea" id="RHEA-COMP:10698"/>
        <dbReference type="Rhea" id="RHEA-COMP:10700"/>
        <dbReference type="Rhea" id="RHEA-COMP:12313"/>
        <dbReference type="Rhea" id="RHEA-COMP:12315"/>
        <dbReference type="ChEBI" id="CHEBI:15377"/>
        <dbReference type="ChEBI" id="CHEBI:16044"/>
        <dbReference type="ChEBI" id="CHEBI:29950"/>
        <dbReference type="ChEBI" id="CHEBI:44120"/>
        <dbReference type="ChEBI" id="CHEBI:50058"/>
        <dbReference type="EC" id="1.8.4.11"/>
    </reaction>
</comment>
<proteinExistence type="inferred from homology"/>
<feature type="chain" id="PRO_5046084074" description="Peptide methionine sulfoxide reductase MsrA" evidence="5">
    <location>
        <begin position="29"/>
        <end position="223"/>
    </location>
</feature>
<dbReference type="HAMAP" id="MF_01401">
    <property type="entry name" value="MsrA"/>
    <property type="match status" value="1"/>
</dbReference>
<keyword evidence="8" id="KW-1185">Reference proteome</keyword>
<evidence type="ECO:0000313" key="7">
    <source>
        <dbReference type="EMBL" id="MFC0683481.1"/>
    </source>
</evidence>
<evidence type="ECO:0000256" key="3">
    <source>
        <dbReference type="ARBA" id="ARBA00048782"/>
    </source>
</evidence>
<comment type="function">
    <text evidence="4">Has an important function as a repair enzyme for proteins that have been inactivated by oxidation. Catalyzes the reversible oxidation-reduction of methionine sulfoxide in proteins to methionine.</text>
</comment>
<evidence type="ECO:0000256" key="4">
    <source>
        <dbReference type="HAMAP-Rule" id="MF_01401"/>
    </source>
</evidence>
<dbReference type="NCBIfam" id="TIGR00401">
    <property type="entry name" value="msrA"/>
    <property type="match status" value="1"/>
</dbReference>
<reference evidence="7 8" key="1">
    <citation type="submission" date="2024-09" db="EMBL/GenBank/DDBJ databases">
        <authorList>
            <person name="Sun Q."/>
            <person name="Mori K."/>
        </authorList>
    </citation>
    <scope>NUCLEOTIDE SEQUENCE [LARGE SCALE GENOMIC DNA]</scope>
    <source>
        <strain evidence="7 8">CICC 11035S</strain>
    </source>
</reference>
<comment type="caution">
    <text evidence="7">The sequence shown here is derived from an EMBL/GenBank/DDBJ whole genome shotgun (WGS) entry which is preliminary data.</text>
</comment>
<dbReference type="PANTHER" id="PTHR43774">
    <property type="entry name" value="PEPTIDE METHIONINE SULFOXIDE REDUCTASE"/>
    <property type="match status" value="1"/>
</dbReference>
<accession>A0ABV6S2M9</accession>
<dbReference type="SUPFAM" id="SSF55068">
    <property type="entry name" value="Peptide methionine sulfoxide reductase"/>
    <property type="match status" value="1"/>
</dbReference>
<dbReference type="GO" id="GO:0008113">
    <property type="term" value="F:peptide-methionine (S)-S-oxide reductase activity"/>
    <property type="evidence" value="ECO:0007669"/>
    <property type="project" value="UniProtKB-EC"/>
</dbReference>
<feature type="active site" evidence="4">
    <location>
        <position position="56"/>
    </location>
</feature>
<dbReference type="EC" id="1.8.4.11" evidence="4"/>